<accession>A0A7G2CFL8</accession>
<dbReference type="AlphaFoldDB" id="A0A7G2CFL8"/>
<keyword evidence="4" id="KW-1185">Reference proteome</keyword>
<keyword evidence="2" id="KW-1133">Transmembrane helix</keyword>
<keyword evidence="2" id="KW-0812">Transmembrane</keyword>
<evidence type="ECO:0000313" key="4">
    <source>
        <dbReference type="Proteomes" id="UP000515908"/>
    </source>
</evidence>
<sequence>MGSLTGVGGPAQIIFILLFDVPNYMIKVNFCMQSIPSAAVRFFAALFNGTLKSGMIPYFINSLIAGYVGIYIGSRMGKLVGPMSYNIFVLGLLLISSLIMITNNVWLLMGSLLVTLTITIGVAYWELKKMKPAVDSQRALEKELDDIEGHPTATNTNNDNDKDTNYNKNNKVVKGGNESDEEDGTTPVSNNSMNSVRRVRRAELKRPPSLFLDDTTANNRKYVGEEKVKHRSEEDEDLPV</sequence>
<proteinExistence type="predicted"/>
<feature type="transmembrane region" description="Helical" evidence="2">
    <location>
        <begin position="55"/>
        <end position="73"/>
    </location>
</feature>
<feature type="transmembrane region" description="Helical" evidence="2">
    <location>
        <begin position="85"/>
        <end position="101"/>
    </location>
</feature>
<name>A0A7G2CFL8_9TRYP</name>
<evidence type="ECO:0000313" key="3">
    <source>
        <dbReference type="EMBL" id="CAD2217674.1"/>
    </source>
</evidence>
<evidence type="ECO:0000256" key="1">
    <source>
        <dbReference type="SAM" id="MobiDB-lite"/>
    </source>
</evidence>
<evidence type="ECO:0000256" key="2">
    <source>
        <dbReference type="SAM" id="Phobius"/>
    </source>
</evidence>
<gene>
    <name evidence="3" type="ORF">ADEAN_000515400</name>
</gene>
<keyword evidence="2" id="KW-0472">Membrane</keyword>
<feature type="region of interest" description="Disordered" evidence="1">
    <location>
        <begin position="144"/>
        <end position="240"/>
    </location>
</feature>
<dbReference type="VEuPathDB" id="TriTrypDB:ADEAN_000515400"/>
<dbReference type="EMBL" id="LR877153">
    <property type="protein sequence ID" value="CAD2217674.1"/>
    <property type="molecule type" value="Genomic_DNA"/>
</dbReference>
<organism evidence="3 4">
    <name type="scientific">Angomonas deanei</name>
    <dbReference type="NCBI Taxonomy" id="59799"/>
    <lineage>
        <taxon>Eukaryota</taxon>
        <taxon>Discoba</taxon>
        <taxon>Euglenozoa</taxon>
        <taxon>Kinetoplastea</taxon>
        <taxon>Metakinetoplastina</taxon>
        <taxon>Trypanosomatida</taxon>
        <taxon>Trypanosomatidae</taxon>
        <taxon>Strigomonadinae</taxon>
        <taxon>Angomonas</taxon>
    </lineage>
</organism>
<dbReference type="Proteomes" id="UP000515908">
    <property type="component" value="Chromosome 09"/>
</dbReference>
<feature type="transmembrane region" description="Helical" evidence="2">
    <location>
        <begin position="107"/>
        <end position="127"/>
    </location>
</feature>
<reference evidence="3 4" key="1">
    <citation type="submission" date="2020-08" db="EMBL/GenBank/DDBJ databases">
        <authorList>
            <person name="Newling K."/>
            <person name="Davey J."/>
            <person name="Forrester S."/>
        </authorList>
    </citation>
    <scope>NUCLEOTIDE SEQUENCE [LARGE SCALE GENOMIC DNA]</scope>
    <source>
        <strain evidence="4">Crithidia deanei Carvalho (ATCC PRA-265)</strain>
    </source>
</reference>
<protein>
    <recommendedName>
        <fullName evidence="5">Sulfite exporter TauE/SafE</fullName>
    </recommendedName>
</protein>
<dbReference type="PANTHER" id="PTHR30269:SF38">
    <property type="entry name" value="SULFITE EXPORTER TAUE_SAFE"/>
    <property type="match status" value="1"/>
</dbReference>
<dbReference type="InterPro" id="IPR052017">
    <property type="entry name" value="TSUP"/>
</dbReference>
<dbReference type="PANTHER" id="PTHR30269">
    <property type="entry name" value="TRANSMEMBRANE PROTEIN YFCA"/>
    <property type="match status" value="1"/>
</dbReference>
<evidence type="ECO:0008006" key="5">
    <source>
        <dbReference type="Google" id="ProtNLM"/>
    </source>
</evidence>
<feature type="compositionally biased region" description="Basic and acidic residues" evidence="1">
    <location>
        <begin position="222"/>
        <end position="233"/>
    </location>
</feature>